<gene>
    <name evidence="2" type="ORF">Q8F55_001555</name>
</gene>
<protein>
    <submittedName>
        <fullName evidence="2">Uncharacterized protein</fullName>
    </submittedName>
</protein>
<accession>A0ABR3QGC2</accession>
<sequence>MTATPQPPLPTPPPTTAEASAVYAPLLASAKQHAANARAHVAHRTSQARGAEEASRVAAEQAGVAAEQLRDAQGLLARAETEVALIERCIAAELPGTREKQAPEGEGKHSGTKSRAGGRGATRDKGDKPAVSKSGITILSQLNWAEEMRRSR</sequence>
<feature type="region of interest" description="Disordered" evidence="1">
    <location>
        <begin position="32"/>
        <end position="61"/>
    </location>
</feature>
<evidence type="ECO:0000256" key="1">
    <source>
        <dbReference type="SAM" id="MobiDB-lite"/>
    </source>
</evidence>
<comment type="caution">
    <text evidence="2">The sequence shown here is derived from an EMBL/GenBank/DDBJ whole genome shotgun (WGS) entry which is preliminary data.</text>
</comment>
<dbReference type="RefSeq" id="XP_069213717.1">
    <property type="nucleotide sequence ID" value="XM_069350173.1"/>
</dbReference>
<proteinExistence type="predicted"/>
<evidence type="ECO:0000313" key="2">
    <source>
        <dbReference type="EMBL" id="KAL1413773.1"/>
    </source>
</evidence>
<keyword evidence="3" id="KW-1185">Reference proteome</keyword>
<dbReference type="GeneID" id="95982598"/>
<dbReference type="Proteomes" id="UP001565368">
    <property type="component" value="Unassembled WGS sequence"/>
</dbReference>
<name>A0ABR3QGC2_9TREE</name>
<feature type="compositionally biased region" description="Basic and acidic residues" evidence="1">
    <location>
        <begin position="121"/>
        <end position="130"/>
    </location>
</feature>
<feature type="compositionally biased region" description="Basic and acidic residues" evidence="1">
    <location>
        <begin position="96"/>
        <end position="109"/>
    </location>
</feature>
<dbReference type="EMBL" id="JBBXJM010000001">
    <property type="protein sequence ID" value="KAL1413773.1"/>
    <property type="molecule type" value="Genomic_DNA"/>
</dbReference>
<feature type="region of interest" description="Disordered" evidence="1">
    <location>
        <begin position="92"/>
        <end position="137"/>
    </location>
</feature>
<organism evidence="2 3">
    <name type="scientific">Vanrija albida</name>
    <dbReference type="NCBI Taxonomy" id="181172"/>
    <lineage>
        <taxon>Eukaryota</taxon>
        <taxon>Fungi</taxon>
        <taxon>Dikarya</taxon>
        <taxon>Basidiomycota</taxon>
        <taxon>Agaricomycotina</taxon>
        <taxon>Tremellomycetes</taxon>
        <taxon>Trichosporonales</taxon>
        <taxon>Trichosporonaceae</taxon>
        <taxon>Vanrija</taxon>
    </lineage>
</organism>
<evidence type="ECO:0000313" key="3">
    <source>
        <dbReference type="Proteomes" id="UP001565368"/>
    </source>
</evidence>
<reference evidence="2 3" key="1">
    <citation type="submission" date="2023-08" db="EMBL/GenBank/DDBJ databases">
        <title>Annotated Genome Sequence of Vanrija albida AlHP1.</title>
        <authorList>
            <person name="Herzog R."/>
        </authorList>
    </citation>
    <scope>NUCLEOTIDE SEQUENCE [LARGE SCALE GENOMIC DNA]</scope>
    <source>
        <strain evidence="2 3">AlHP1</strain>
    </source>
</reference>